<keyword evidence="19" id="KW-1185">Reference proteome</keyword>
<accession>A0A6P7U3D6</accession>
<dbReference type="GO" id="GO:0046872">
    <property type="term" value="F:metal ion binding"/>
    <property type="evidence" value="ECO:0007669"/>
    <property type="project" value="UniProtKB-KW"/>
</dbReference>
<name>A0A6P7U3D6_9MOLL</name>
<evidence type="ECO:0000256" key="10">
    <source>
        <dbReference type="ARBA" id="ARBA00022794"/>
    </source>
</evidence>
<keyword evidence="8" id="KW-0519">Myristate</keyword>
<evidence type="ECO:0000256" key="17">
    <source>
        <dbReference type="PIRSR" id="PIRSR606689-2"/>
    </source>
</evidence>
<dbReference type="SMART" id="SM00177">
    <property type="entry name" value="ARF"/>
    <property type="match status" value="1"/>
</dbReference>
<dbReference type="GO" id="GO:0005525">
    <property type="term" value="F:GTP binding"/>
    <property type="evidence" value="ECO:0007669"/>
    <property type="project" value="UniProtKB-KW"/>
</dbReference>
<dbReference type="GO" id="GO:0060170">
    <property type="term" value="C:ciliary membrane"/>
    <property type="evidence" value="ECO:0007669"/>
    <property type="project" value="UniProtKB-SubCell"/>
</dbReference>
<reference evidence="20" key="1">
    <citation type="submission" date="2025-08" db="UniProtKB">
        <authorList>
            <consortium name="RefSeq"/>
        </authorList>
    </citation>
    <scope>IDENTIFICATION</scope>
</reference>
<evidence type="ECO:0000256" key="12">
    <source>
        <dbReference type="ARBA" id="ARBA00023136"/>
    </source>
</evidence>
<protein>
    <recommendedName>
        <fullName evidence="5">ADP-ribosylation factor-like protein 6</fullName>
    </recommendedName>
</protein>
<organism evidence="19 20">
    <name type="scientific">Octopus sinensis</name>
    <name type="common">East Asian common octopus</name>
    <dbReference type="NCBI Taxonomy" id="2607531"/>
    <lineage>
        <taxon>Eukaryota</taxon>
        <taxon>Metazoa</taxon>
        <taxon>Spiralia</taxon>
        <taxon>Lophotrochozoa</taxon>
        <taxon>Mollusca</taxon>
        <taxon>Cephalopoda</taxon>
        <taxon>Coleoidea</taxon>
        <taxon>Octopodiformes</taxon>
        <taxon>Octopoda</taxon>
        <taxon>Incirrata</taxon>
        <taxon>Octopodidae</taxon>
        <taxon>Octopus</taxon>
    </lineage>
</organism>
<dbReference type="FunFam" id="3.40.50.300:FF:000457">
    <property type="entry name" value="ADP-ribosylation factor-like protein 6"/>
    <property type="match status" value="1"/>
</dbReference>
<feature type="binding site" evidence="16">
    <location>
        <begin position="130"/>
        <end position="133"/>
    </location>
    <ligand>
        <name>GTP</name>
        <dbReference type="ChEBI" id="CHEBI:37565"/>
    </ligand>
</feature>
<keyword evidence="9 16" id="KW-0547">Nucleotide-binding</keyword>
<dbReference type="GO" id="GO:0030030">
    <property type="term" value="P:cell projection organization"/>
    <property type="evidence" value="ECO:0007669"/>
    <property type="project" value="UniProtKB-KW"/>
</dbReference>
<feature type="binding site" evidence="17">
    <location>
        <position position="31"/>
    </location>
    <ligand>
        <name>Mg(2+)</name>
        <dbReference type="ChEBI" id="CHEBI:18420"/>
    </ligand>
</feature>
<keyword evidence="15" id="KW-0449">Lipoprotein</keyword>
<dbReference type="AlphaFoldDB" id="A0A6P7U3D6"/>
<evidence type="ECO:0000256" key="7">
    <source>
        <dbReference type="ARBA" id="ARBA00022490"/>
    </source>
</evidence>
<evidence type="ECO:0000256" key="2">
    <source>
        <dbReference type="ARBA" id="ARBA00004430"/>
    </source>
</evidence>
<feature type="binding site" evidence="16">
    <location>
        <position position="72"/>
    </location>
    <ligand>
        <name>GTP</name>
        <dbReference type="ChEBI" id="CHEBI:37565"/>
    </ligand>
</feature>
<feature type="binding site" evidence="17">
    <location>
        <position position="50"/>
    </location>
    <ligand>
        <name>Mg(2+)</name>
        <dbReference type="ChEBI" id="CHEBI:18420"/>
    </ligand>
</feature>
<dbReference type="PROSITE" id="PS51417">
    <property type="entry name" value="ARF"/>
    <property type="match status" value="1"/>
</dbReference>
<comment type="similarity">
    <text evidence="4 18">Belongs to the small GTPase superfamily. Arf family.</text>
</comment>
<dbReference type="InterPro" id="IPR024156">
    <property type="entry name" value="Small_GTPase_ARF"/>
</dbReference>
<evidence type="ECO:0000256" key="11">
    <source>
        <dbReference type="ARBA" id="ARBA00023134"/>
    </source>
</evidence>
<dbReference type="SUPFAM" id="SSF52540">
    <property type="entry name" value="P-loop containing nucleoside triphosphate hydrolases"/>
    <property type="match status" value="1"/>
</dbReference>
<keyword evidence="13" id="KW-0206">Cytoskeleton</keyword>
<dbReference type="PANTHER" id="PTHR11711">
    <property type="entry name" value="ADP RIBOSYLATION FACTOR-RELATED"/>
    <property type="match status" value="1"/>
</dbReference>
<evidence type="ECO:0000256" key="18">
    <source>
        <dbReference type="RuleBase" id="RU003925"/>
    </source>
</evidence>
<evidence type="ECO:0000256" key="1">
    <source>
        <dbReference type="ARBA" id="ARBA00004120"/>
    </source>
</evidence>
<evidence type="ECO:0000313" key="20">
    <source>
        <dbReference type="RefSeq" id="XP_029658453.1"/>
    </source>
</evidence>
<evidence type="ECO:0000256" key="13">
    <source>
        <dbReference type="ARBA" id="ARBA00023212"/>
    </source>
</evidence>
<keyword evidence="7" id="KW-0963">Cytoplasm</keyword>
<keyword evidence="17" id="KW-0460">Magnesium</keyword>
<gene>
    <name evidence="20" type="primary">LOC115232610</name>
</gene>
<comment type="subcellular location">
    <subcellularLocation>
        <location evidence="3">Cell projection</location>
        <location evidence="3">Cilium membrane</location>
        <topology evidence="3">Peripheral membrane protein</topology>
        <orientation evidence="3">Cytoplasmic side</orientation>
    </subcellularLocation>
    <subcellularLocation>
        <location evidence="2">Cytoplasm</location>
        <location evidence="2">Cytoskeleton</location>
        <location evidence="2">Cilium axoneme</location>
    </subcellularLocation>
    <subcellularLocation>
        <location evidence="1">Cytoplasm</location>
        <location evidence="1">Cytoskeleton</location>
        <location evidence="1">Cilium basal body</location>
    </subcellularLocation>
</comment>
<keyword evidence="11 16" id="KW-0342">GTP-binding</keyword>
<dbReference type="SMART" id="SM00175">
    <property type="entry name" value="RAB"/>
    <property type="match status" value="1"/>
</dbReference>
<evidence type="ECO:0000256" key="4">
    <source>
        <dbReference type="ARBA" id="ARBA00010290"/>
    </source>
</evidence>
<feature type="binding site" evidence="16">
    <location>
        <begin position="24"/>
        <end position="31"/>
    </location>
    <ligand>
        <name>GTP</name>
        <dbReference type="ChEBI" id="CHEBI:37565"/>
    </ligand>
</feature>
<dbReference type="GO" id="GO:0003924">
    <property type="term" value="F:GTPase activity"/>
    <property type="evidence" value="ECO:0007669"/>
    <property type="project" value="InterPro"/>
</dbReference>
<dbReference type="RefSeq" id="XP_029658453.1">
    <property type="nucleotide sequence ID" value="XM_029802593.2"/>
</dbReference>
<dbReference type="InterPro" id="IPR005225">
    <property type="entry name" value="Small_GTP-bd"/>
</dbReference>
<dbReference type="InterPro" id="IPR027417">
    <property type="entry name" value="P-loop_NTPase"/>
</dbReference>
<dbReference type="NCBIfam" id="TIGR00231">
    <property type="entry name" value="small_GTP"/>
    <property type="match status" value="1"/>
</dbReference>
<keyword evidence="10" id="KW-0970">Cilium biogenesis/degradation</keyword>
<evidence type="ECO:0000256" key="5">
    <source>
        <dbReference type="ARBA" id="ARBA00019766"/>
    </source>
</evidence>
<dbReference type="Proteomes" id="UP000515154">
    <property type="component" value="Linkage group LG2"/>
</dbReference>
<evidence type="ECO:0000256" key="6">
    <source>
        <dbReference type="ARBA" id="ARBA00022475"/>
    </source>
</evidence>
<dbReference type="CDD" id="cd04157">
    <property type="entry name" value="Arl6"/>
    <property type="match status" value="1"/>
</dbReference>
<keyword evidence="17" id="KW-0479">Metal-binding</keyword>
<keyword evidence="14" id="KW-0966">Cell projection</keyword>
<evidence type="ECO:0000256" key="14">
    <source>
        <dbReference type="ARBA" id="ARBA00023273"/>
    </source>
</evidence>
<dbReference type="InterPro" id="IPR006689">
    <property type="entry name" value="Small_GTPase_ARF/SAR"/>
</dbReference>
<evidence type="ECO:0000313" key="19">
    <source>
        <dbReference type="Proteomes" id="UP000515154"/>
    </source>
</evidence>
<evidence type="ECO:0000256" key="16">
    <source>
        <dbReference type="PIRSR" id="PIRSR606689-1"/>
    </source>
</evidence>
<keyword evidence="12" id="KW-0472">Membrane</keyword>
<evidence type="ECO:0000256" key="8">
    <source>
        <dbReference type="ARBA" id="ARBA00022707"/>
    </source>
</evidence>
<evidence type="ECO:0000256" key="3">
    <source>
        <dbReference type="ARBA" id="ARBA00004522"/>
    </source>
</evidence>
<dbReference type="Pfam" id="PF00025">
    <property type="entry name" value="Arf"/>
    <property type="match status" value="1"/>
</dbReference>
<dbReference type="KEGG" id="osn:115232610"/>
<dbReference type="PRINTS" id="PR00328">
    <property type="entry name" value="SAR1GTPBP"/>
</dbReference>
<sequence length="190" mass="21666">MGILDTLARWFGLKRKEANILVVGLDNSGKSTILNYLKPSDIRSQDIVPTVGFNVERFQTKSLSFSAFDMSGQGRYRSLWEHYYKDCHGIIFVIDSSDLLRMVVAKDELDHLLTHQHIKNRHVPLLFYANKMDMRDSISKLKCVELLGLDQLKIRAWHICSSNALTGDGVSEGISWLTEQIIAVNNNNRN</sequence>
<keyword evidence="6" id="KW-1003">Cell membrane</keyword>
<dbReference type="GO" id="GO:0005930">
    <property type="term" value="C:axoneme"/>
    <property type="evidence" value="ECO:0007669"/>
    <property type="project" value="UniProtKB-SubCell"/>
</dbReference>
<dbReference type="InterPro" id="IPR041839">
    <property type="entry name" value="Arl6"/>
</dbReference>
<dbReference type="SMART" id="SM00178">
    <property type="entry name" value="SAR"/>
    <property type="match status" value="1"/>
</dbReference>
<evidence type="ECO:0000256" key="15">
    <source>
        <dbReference type="ARBA" id="ARBA00023288"/>
    </source>
</evidence>
<dbReference type="Gene3D" id="3.40.50.300">
    <property type="entry name" value="P-loop containing nucleotide triphosphate hydrolases"/>
    <property type="match status" value="1"/>
</dbReference>
<proteinExistence type="inferred from homology"/>
<evidence type="ECO:0000256" key="9">
    <source>
        <dbReference type="ARBA" id="ARBA00022741"/>
    </source>
</evidence>